<feature type="compositionally biased region" description="Polar residues" evidence="1">
    <location>
        <begin position="1"/>
        <end position="16"/>
    </location>
</feature>
<accession>A0A4S8L421</accession>
<evidence type="ECO:0000313" key="3">
    <source>
        <dbReference type="Proteomes" id="UP000297245"/>
    </source>
</evidence>
<feature type="compositionally biased region" description="Polar residues" evidence="1">
    <location>
        <begin position="394"/>
        <end position="407"/>
    </location>
</feature>
<dbReference type="AlphaFoldDB" id="A0A4S8L421"/>
<proteinExistence type="predicted"/>
<reference evidence="2 3" key="1">
    <citation type="journal article" date="2019" name="Nat. Ecol. Evol.">
        <title>Megaphylogeny resolves global patterns of mushroom evolution.</title>
        <authorList>
            <person name="Varga T."/>
            <person name="Krizsan K."/>
            <person name="Foldi C."/>
            <person name="Dima B."/>
            <person name="Sanchez-Garcia M."/>
            <person name="Sanchez-Ramirez S."/>
            <person name="Szollosi G.J."/>
            <person name="Szarkandi J.G."/>
            <person name="Papp V."/>
            <person name="Albert L."/>
            <person name="Andreopoulos W."/>
            <person name="Angelini C."/>
            <person name="Antonin V."/>
            <person name="Barry K.W."/>
            <person name="Bougher N.L."/>
            <person name="Buchanan P."/>
            <person name="Buyck B."/>
            <person name="Bense V."/>
            <person name="Catcheside P."/>
            <person name="Chovatia M."/>
            <person name="Cooper J."/>
            <person name="Damon W."/>
            <person name="Desjardin D."/>
            <person name="Finy P."/>
            <person name="Geml J."/>
            <person name="Haridas S."/>
            <person name="Hughes K."/>
            <person name="Justo A."/>
            <person name="Karasinski D."/>
            <person name="Kautmanova I."/>
            <person name="Kiss B."/>
            <person name="Kocsube S."/>
            <person name="Kotiranta H."/>
            <person name="LaButti K.M."/>
            <person name="Lechner B.E."/>
            <person name="Liimatainen K."/>
            <person name="Lipzen A."/>
            <person name="Lukacs Z."/>
            <person name="Mihaltcheva S."/>
            <person name="Morgado L.N."/>
            <person name="Niskanen T."/>
            <person name="Noordeloos M.E."/>
            <person name="Ohm R.A."/>
            <person name="Ortiz-Santana B."/>
            <person name="Ovrebo C."/>
            <person name="Racz N."/>
            <person name="Riley R."/>
            <person name="Savchenko A."/>
            <person name="Shiryaev A."/>
            <person name="Soop K."/>
            <person name="Spirin V."/>
            <person name="Szebenyi C."/>
            <person name="Tomsovsky M."/>
            <person name="Tulloss R.E."/>
            <person name="Uehling J."/>
            <person name="Grigoriev I.V."/>
            <person name="Vagvolgyi C."/>
            <person name="Papp T."/>
            <person name="Martin F.M."/>
            <person name="Miettinen O."/>
            <person name="Hibbett D.S."/>
            <person name="Nagy L.G."/>
        </authorList>
    </citation>
    <scope>NUCLEOTIDE SEQUENCE [LARGE SCALE GENOMIC DNA]</scope>
    <source>
        <strain evidence="2 3">CBS 962.96</strain>
    </source>
</reference>
<feature type="compositionally biased region" description="Basic and acidic residues" evidence="1">
    <location>
        <begin position="135"/>
        <end position="164"/>
    </location>
</feature>
<feature type="compositionally biased region" description="Acidic residues" evidence="1">
    <location>
        <begin position="342"/>
        <end position="352"/>
    </location>
</feature>
<feature type="region of interest" description="Disordered" evidence="1">
    <location>
        <begin position="385"/>
        <end position="415"/>
    </location>
</feature>
<gene>
    <name evidence="2" type="ORF">K435DRAFT_807816</name>
</gene>
<feature type="region of interest" description="Disordered" evidence="1">
    <location>
        <begin position="1"/>
        <end position="28"/>
    </location>
</feature>
<dbReference type="EMBL" id="ML179690">
    <property type="protein sequence ID" value="THU83043.1"/>
    <property type="molecule type" value="Genomic_DNA"/>
</dbReference>
<name>A0A4S8L421_DENBC</name>
<sequence>MTTPNEWVLQTDNSGPETPDHLKTDTLSTPQTAGVIRPNSNAFTHSDIRQFARHTLSHRVIFLLRANSLAPPPKIQNFCVNLTQKSFSVVNWLWGSVGLAMEISHEIEEYEQEIERIDQEEAQLKEEIRKIEEEMAESDRRHAKQRSDRRNQQPKQETKPRKTVDPGQHGINYIDDPMTVPQPSLPCQPIPSGPFPLVPDWALPLIGQNARLHHLRRLHLFSPSYSIPKVTTPSTTSTSQIFQYGTSSPTPPTPNQPTGIRIAAQNPKTEQSNNAACRVLNLDSQNPLVKSTKEAVQPEFVKGITLFRVIVGEGIGEKAGREGRMLEHLHIPAEPDGGILSSDEESDREEEMNAGTFKSLSPCAVMGNDASITITIPGVRIDMGSDVEVEVDGSENSSPDGNPNVDKNSSEEESS</sequence>
<protein>
    <submittedName>
        <fullName evidence="2">Uncharacterized protein</fullName>
    </submittedName>
</protein>
<feature type="region of interest" description="Disordered" evidence="1">
    <location>
        <begin position="333"/>
        <end position="354"/>
    </location>
</feature>
<organism evidence="2 3">
    <name type="scientific">Dendrothele bispora (strain CBS 962.96)</name>
    <dbReference type="NCBI Taxonomy" id="1314807"/>
    <lineage>
        <taxon>Eukaryota</taxon>
        <taxon>Fungi</taxon>
        <taxon>Dikarya</taxon>
        <taxon>Basidiomycota</taxon>
        <taxon>Agaricomycotina</taxon>
        <taxon>Agaricomycetes</taxon>
        <taxon>Agaricomycetidae</taxon>
        <taxon>Agaricales</taxon>
        <taxon>Agaricales incertae sedis</taxon>
        <taxon>Dendrothele</taxon>
    </lineage>
</organism>
<evidence type="ECO:0000256" key="1">
    <source>
        <dbReference type="SAM" id="MobiDB-lite"/>
    </source>
</evidence>
<feature type="region of interest" description="Disordered" evidence="1">
    <location>
        <begin position="135"/>
        <end position="173"/>
    </location>
</feature>
<keyword evidence="3" id="KW-1185">Reference proteome</keyword>
<evidence type="ECO:0000313" key="2">
    <source>
        <dbReference type="EMBL" id="THU83043.1"/>
    </source>
</evidence>
<dbReference type="Proteomes" id="UP000297245">
    <property type="component" value="Unassembled WGS sequence"/>
</dbReference>